<dbReference type="InterPro" id="IPR006376">
    <property type="entry name" value="Cu-R_CopA"/>
</dbReference>
<feature type="region of interest" description="Disordered" evidence="4">
    <location>
        <begin position="346"/>
        <end position="373"/>
    </location>
</feature>
<gene>
    <name evidence="8" type="ORF">SAMN03097708_01771</name>
</gene>
<evidence type="ECO:0000259" key="5">
    <source>
        <dbReference type="Pfam" id="PF00394"/>
    </source>
</evidence>
<keyword evidence="2" id="KW-0560">Oxidoreductase</keyword>
<evidence type="ECO:0000256" key="2">
    <source>
        <dbReference type="ARBA" id="ARBA00023002"/>
    </source>
</evidence>
<accession>A0A1G5QC15</accession>
<dbReference type="CDD" id="cd13896">
    <property type="entry name" value="CuRO_3_CopA"/>
    <property type="match status" value="1"/>
</dbReference>
<dbReference type="InterPro" id="IPR006311">
    <property type="entry name" value="TAT_signal"/>
</dbReference>
<dbReference type="InterPro" id="IPR002355">
    <property type="entry name" value="Cu_oxidase_Cu_BS"/>
</dbReference>
<dbReference type="STRING" id="415747.SAMN03097708_01771"/>
<dbReference type="Pfam" id="PF00394">
    <property type="entry name" value="Cu-oxidase"/>
    <property type="match status" value="1"/>
</dbReference>
<dbReference type="PROSITE" id="PS00079">
    <property type="entry name" value="MULTICOPPER_OXIDASE1"/>
    <property type="match status" value="1"/>
</dbReference>
<dbReference type="PANTHER" id="PTHR11709">
    <property type="entry name" value="MULTI-COPPER OXIDASE"/>
    <property type="match status" value="1"/>
</dbReference>
<evidence type="ECO:0000313" key="9">
    <source>
        <dbReference type="Proteomes" id="UP000199648"/>
    </source>
</evidence>
<dbReference type="InterPro" id="IPR011706">
    <property type="entry name" value="Cu-oxidase_C"/>
</dbReference>
<dbReference type="Pfam" id="PF07731">
    <property type="entry name" value="Cu-oxidase_2"/>
    <property type="match status" value="1"/>
</dbReference>
<dbReference type="GO" id="GO:0042597">
    <property type="term" value="C:periplasmic space"/>
    <property type="evidence" value="ECO:0007669"/>
    <property type="project" value="InterPro"/>
</dbReference>
<name>A0A1G5QC15_9GAMM</name>
<dbReference type="PROSITE" id="PS00080">
    <property type="entry name" value="MULTICOPPER_OXIDASE2"/>
    <property type="match status" value="1"/>
</dbReference>
<dbReference type="SUPFAM" id="SSF49503">
    <property type="entry name" value="Cupredoxins"/>
    <property type="match status" value="3"/>
</dbReference>
<dbReference type="InterPro" id="IPR001117">
    <property type="entry name" value="Cu-oxidase_2nd"/>
</dbReference>
<dbReference type="InterPro" id="IPR034282">
    <property type="entry name" value="CuRO_2_CopA"/>
</dbReference>
<dbReference type="OrthoDB" id="9757546at2"/>
<dbReference type="InterPro" id="IPR045087">
    <property type="entry name" value="Cu-oxidase_fam"/>
</dbReference>
<sequence>MQNKGFSRRNFLKSAVSVGVLAGLNGWIPAYASQREGLDPTSGLGHDGAVDLAIERTTGRIAGERAQPITINGTTPGPLIRLKEGTIATLRVTNLLDEATSIHWHGILLPFQMDGVPGVSFPGIPAGETFTYRYPLNQSGTYWYHSHSGLQEQLGHYGPLVIDPAEPEPFEYDRDYVVMLSDWTFEDPMEVLKNLKKAEGYYNYQKRTVADFFRDVEEKGWGPTMRDRRMWGNMRMSPTDIADVTGSTYTFLLNGMAPEENWTALFNPGEKVRLRFINGSAMSYFDVRIPGLKMTVVQADGQNTQPVPVDEFRIGIAETYDVIVEPDEDRAYTLFAESMNRSGFARGTLSTRDGDSAAIPKRRPAPVRGMDSMGMDMDMDMDMDMEGSGSMDNMDSSGSMASMEESGQSMDMNMDMGNSMEEMNPSKNMASMENQGESMNMDGPAVEEGQANQHAAMDGMVGDSSRSVEHGPNNHGPGAAMVAMNPRSRLDEPGVGLESTDSHRVLVYSDLKSLHPWPDQRKPGREIELHLTGNMERYMWSFDGKKFSEVKGPVRFHHGERLRLTLVNDTMMDHPIHLHGMWMELDTGAGPLKPRKHTISVKPGEKVSAQITADAPGDWAFHCHLLYHMKAGMFRVVSVA</sequence>
<keyword evidence="3" id="KW-0186">Copper</keyword>
<dbReference type="Proteomes" id="UP000199648">
    <property type="component" value="Unassembled WGS sequence"/>
</dbReference>
<dbReference type="InterPro" id="IPR034284">
    <property type="entry name" value="CuRO_1_CopA"/>
</dbReference>
<dbReference type="InterPro" id="IPR034279">
    <property type="entry name" value="CuRO_3_CopA"/>
</dbReference>
<dbReference type="PANTHER" id="PTHR11709:SF394">
    <property type="entry name" value="FI03373P-RELATED"/>
    <property type="match status" value="1"/>
</dbReference>
<dbReference type="GO" id="GO:0005507">
    <property type="term" value="F:copper ion binding"/>
    <property type="evidence" value="ECO:0007669"/>
    <property type="project" value="InterPro"/>
</dbReference>
<feature type="domain" description="Plastocyanin-like" evidence="5">
    <location>
        <begin position="175"/>
        <end position="339"/>
    </location>
</feature>
<evidence type="ECO:0000259" key="6">
    <source>
        <dbReference type="Pfam" id="PF07731"/>
    </source>
</evidence>
<feature type="domain" description="Plastocyanin-like" evidence="6">
    <location>
        <begin position="522"/>
        <end position="639"/>
    </location>
</feature>
<dbReference type="NCBIfam" id="TIGR01480">
    <property type="entry name" value="copper_res_A"/>
    <property type="match status" value="1"/>
</dbReference>
<dbReference type="GO" id="GO:0016491">
    <property type="term" value="F:oxidoreductase activity"/>
    <property type="evidence" value="ECO:0007669"/>
    <property type="project" value="UniProtKB-KW"/>
</dbReference>
<evidence type="ECO:0000256" key="3">
    <source>
        <dbReference type="ARBA" id="ARBA00023008"/>
    </source>
</evidence>
<evidence type="ECO:0000313" key="8">
    <source>
        <dbReference type="EMBL" id="SCZ59030.1"/>
    </source>
</evidence>
<dbReference type="InterPro" id="IPR033138">
    <property type="entry name" value="Cu_oxidase_CS"/>
</dbReference>
<evidence type="ECO:0000259" key="7">
    <source>
        <dbReference type="Pfam" id="PF07732"/>
    </source>
</evidence>
<feature type="domain" description="Plastocyanin-like" evidence="7">
    <location>
        <begin position="57"/>
        <end position="165"/>
    </location>
</feature>
<keyword evidence="1" id="KW-0479">Metal-binding</keyword>
<dbReference type="InterPro" id="IPR008972">
    <property type="entry name" value="Cupredoxin"/>
</dbReference>
<reference evidence="8 9" key="1">
    <citation type="submission" date="2016-10" db="EMBL/GenBank/DDBJ databases">
        <authorList>
            <person name="de Groot N.N."/>
        </authorList>
    </citation>
    <scope>NUCLEOTIDE SEQUENCE [LARGE SCALE GENOMIC DNA]</scope>
    <source>
        <strain evidence="8 9">HLD2</strain>
    </source>
</reference>
<evidence type="ECO:0000256" key="1">
    <source>
        <dbReference type="ARBA" id="ARBA00022723"/>
    </source>
</evidence>
<dbReference type="Gene3D" id="2.60.40.420">
    <property type="entry name" value="Cupredoxins - blue copper proteins"/>
    <property type="match status" value="3"/>
</dbReference>
<dbReference type="PROSITE" id="PS51318">
    <property type="entry name" value="TAT"/>
    <property type="match status" value="1"/>
</dbReference>
<dbReference type="AlphaFoldDB" id="A0A1G5QC15"/>
<organism evidence="8 9">
    <name type="scientific">Thiohalomonas denitrificans</name>
    <dbReference type="NCBI Taxonomy" id="415747"/>
    <lineage>
        <taxon>Bacteria</taxon>
        <taxon>Pseudomonadati</taxon>
        <taxon>Pseudomonadota</taxon>
        <taxon>Gammaproteobacteria</taxon>
        <taxon>Thiohalomonadales</taxon>
        <taxon>Thiohalomonadaceae</taxon>
        <taxon>Thiohalomonas</taxon>
    </lineage>
</organism>
<keyword evidence="9" id="KW-1185">Reference proteome</keyword>
<dbReference type="EMBL" id="FMWD01000005">
    <property type="protein sequence ID" value="SCZ59030.1"/>
    <property type="molecule type" value="Genomic_DNA"/>
</dbReference>
<proteinExistence type="predicted"/>
<dbReference type="CDD" id="cd13874">
    <property type="entry name" value="CuRO_2_CopA"/>
    <property type="match status" value="1"/>
</dbReference>
<dbReference type="CDD" id="cd13848">
    <property type="entry name" value="CuRO_1_CopA"/>
    <property type="match status" value="1"/>
</dbReference>
<evidence type="ECO:0000256" key="4">
    <source>
        <dbReference type="SAM" id="MobiDB-lite"/>
    </source>
</evidence>
<dbReference type="Pfam" id="PF07732">
    <property type="entry name" value="Cu-oxidase_3"/>
    <property type="match status" value="1"/>
</dbReference>
<protein>
    <submittedName>
        <fullName evidence="8">Copper-resistance protein, CopA family</fullName>
    </submittedName>
</protein>
<dbReference type="InterPro" id="IPR011707">
    <property type="entry name" value="Cu-oxidase-like_N"/>
</dbReference>
<dbReference type="RefSeq" id="WP_092995587.1">
    <property type="nucleotide sequence ID" value="NZ_FMWD01000005.1"/>
</dbReference>